<evidence type="ECO:0000256" key="2">
    <source>
        <dbReference type="PROSITE-ProRule" id="PRU00285"/>
    </source>
</evidence>
<protein>
    <recommendedName>
        <fullName evidence="4">SHSP domain-containing protein</fullName>
    </recommendedName>
</protein>
<dbReference type="Pfam" id="PF00011">
    <property type="entry name" value="HSP20"/>
    <property type="match status" value="1"/>
</dbReference>
<dbReference type="GO" id="GO:0009408">
    <property type="term" value="P:response to heat"/>
    <property type="evidence" value="ECO:0007669"/>
    <property type="project" value="InterPro"/>
</dbReference>
<dbReference type="Gene3D" id="2.60.40.790">
    <property type="match status" value="1"/>
</dbReference>
<organism evidence="5 6">
    <name type="scientific">Salarchaeum japonicum</name>
    <dbReference type="NCBI Taxonomy" id="555573"/>
    <lineage>
        <taxon>Archaea</taxon>
        <taxon>Methanobacteriati</taxon>
        <taxon>Methanobacteriota</taxon>
        <taxon>Stenosarchaea group</taxon>
        <taxon>Halobacteria</taxon>
        <taxon>Halobacteriales</taxon>
        <taxon>Halobacteriaceae</taxon>
    </lineage>
</organism>
<dbReference type="InterPro" id="IPR044587">
    <property type="entry name" value="HSP21-like"/>
</dbReference>
<evidence type="ECO:0000313" key="6">
    <source>
        <dbReference type="Proteomes" id="UP001500194"/>
    </source>
</evidence>
<evidence type="ECO:0000313" key="5">
    <source>
        <dbReference type="EMBL" id="GAA0654494.1"/>
    </source>
</evidence>
<evidence type="ECO:0000256" key="1">
    <source>
        <dbReference type="ARBA" id="ARBA00023016"/>
    </source>
</evidence>
<name>A0AAV3T136_9EURY</name>
<dbReference type="PROSITE" id="PS01031">
    <property type="entry name" value="SHSP"/>
    <property type="match status" value="1"/>
</dbReference>
<keyword evidence="6" id="KW-1185">Reference proteome</keyword>
<dbReference type="RefSeq" id="WP_227260426.1">
    <property type="nucleotide sequence ID" value="NZ_BAAADU010000002.1"/>
</dbReference>
<dbReference type="PANTHER" id="PTHR46733">
    <property type="entry name" value="26.5 KDA HEAT SHOCK PROTEIN, MITOCHONDRIAL"/>
    <property type="match status" value="1"/>
</dbReference>
<evidence type="ECO:0000259" key="4">
    <source>
        <dbReference type="PROSITE" id="PS01031"/>
    </source>
</evidence>
<dbReference type="PANTHER" id="PTHR46733:SF4">
    <property type="entry name" value="HEAT SHOCK PROTEIN 21, CHLOROPLASTIC"/>
    <property type="match status" value="1"/>
</dbReference>
<dbReference type="AlphaFoldDB" id="A0AAV3T136"/>
<keyword evidence="1" id="KW-0346">Stress response</keyword>
<dbReference type="CDD" id="cd06464">
    <property type="entry name" value="ACD_sHsps-like"/>
    <property type="match status" value="1"/>
</dbReference>
<dbReference type="InterPro" id="IPR008978">
    <property type="entry name" value="HSP20-like_chaperone"/>
</dbReference>
<sequence length="137" mass="15505">MKSSPFDEMDRMFEQMDRAFDDMRARWSNESGDSGVYGGLHGLTHDWQTTDDAHTLVVDLPGFEREELDVHAEDGVVVIDAEHEADAEHGVRGRRVHERLSLPADADVENVQATYRNGVLELAFGRTHESGRRIDIQ</sequence>
<accession>A0AAV3T136</accession>
<dbReference type="InterPro" id="IPR002068">
    <property type="entry name" value="A-crystallin/Hsp20_dom"/>
</dbReference>
<comment type="similarity">
    <text evidence="2 3">Belongs to the small heat shock protein (HSP20) family.</text>
</comment>
<dbReference type="GeneID" id="68573558"/>
<proteinExistence type="inferred from homology"/>
<reference evidence="5 6" key="1">
    <citation type="journal article" date="2019" name="Int. J. Syst. Evol. Microbiol.">
        <title>The Global Catalogue of Microorganisms (GCM) 10K type strain sequencing project: providing services to taxonomists for standard genome sequencing and annotation.</title>
        <authorList>
            <consortium name="The Broad Institute Genomics Platform"/>
            <consortium name="The Broad Institute Genome Sequencing Center for Infectious Disease"/>
            <person name="Wu L."/>
            <person name="Ma J."/>
        </authorList>
    </citation>
    <scope>NUCLEOTIDE SEQUENCE [LARGE SCALE GENOMIC DNA]</scope>
    <source>
        <strain evidence="5 6">JCM 16327</strain>
    </source>
</reference>
<feature type="domain" description="SHSP" evidence="4">
    <location>
        <begin position="34"/>
        <end position="137"/>
    </location>
</feature>
<gene>
    <name evidence="5" type="ORF">GCM10009019_17640</name>
</gene>
<dbReference type="EMBL" id="BAAADU010000002">
    <property type="protein sequence ID" value="GAA0654494.1"/>
    <property type="molecule type" value="Genomic_DNA"/>
</dbReference>
<dbReference type="SUPFAM" id="SSF49764">
    <property type="entry name" value="HSP20-like chaperones"/>
    <property type="match status" value="1"/>
</dbReference>
<comment type="caution">
    <text evidence="5">The sequence shown here is derived from an EMBL/GenBank/DDBJ whole genome shotgun (WGS) entry which is preliminary data.</text>
</comment>
<evidence type="ECO:0000256" key="3">
    <source>
        <dbReference type="RuleBase" id="RU003616"/>
    </source>
</evidence>
<dbReference type="Proteomes" id="UP001500194">
    <property type="component" value="Unassembled WGS sequence"/>
</dbReference>